<feature type="transmembrane region" description="Helical" evidence="6">
    <location>
        <begin position="20"/>
        <end position="38"/>
    </location>
</feature>
<gene>
    <name evidence="8" type="ORF">L2764_15560</name>
</gene>
<dbReference type="InterPro" id="IPR003594">
    <property type="entry name" value="HATPase_dom"/>
</dbReference>
<dbReference type="Gene3D" id="3.30.565.10">
    <property type="entry name" value="Histidine kinase-like ATPase, C-terminal domain"/>
    <property type="match status" value="1"/>
</dbReference>
<dbReference type="PROSITE" id="PS50109">
    <property type="entry name" value="HIS_KIN"/>
    <property type="match status" value="1"/>
</dbReference>
<evidence type="ECO:0000259" key="7">
    <source>
        <dbReference type="PROSITE" id="PS50109"/>
    </source>
</evidence>
<reference evidence="8 9" key="1">
    <citation type="submission" date="2022-01" db="EMBL/GenBank/DDBJ databases">
        <title>Whole genome-based taxonomy of the Shewanellaceae.</title>
        <authorList>
            <person name="Martin-Rodriguez A.J."/>
        </authorList>
    </citation>
    <scope>NUCLEOTIDE SEQUENCE [LARGE SCALE GENOMIC DNA]</scope>
    <source>
        <strain evidence="8 9">DSM 17177</strain>
    </source>
</reference>
<evidence type="ECO:0000256" key="5">
    <source>
        <dbReference type="ARBA" id="ARBA00023012"/>
    </source>
</evidence>
<keyword evidence="4" id="KW-0418">Kinase</keyword>
<dbReference type="SUPFAM" id="SSF55874">
    <property type="entry name" value="ATPase domain of HSP90 chaperone/DNA topoisomerase II/histidine kinase"/>
    <property type="match status" value="1"/>
</dbReference>
<organism evidence="8 9">
    <name type="scientific">Shewanella surugensis</name>
    <dbReference type="NCBI Taxonomy" id="212020"/>
    <lineage>
        <taxon>Bacteria</taxon>
        <taxon>Pseudomonadati</taxon>
        <taxon>Pseudomonadota</taxon>
        <taxon>Gammaproteobacteria</taxon>
        <taxon>Alteromonadales</taxon>
        <taxon>Shewanellaceae</taxon>
        <taxon>Shewanella</taxon>
    </lineage>
</organism>
<comment type="caution">
    <text evidence="8">The sequence shown here is derived from an EMBL/GenBank/DDBJ whole genome shotgun (WGS) entry which is preliminary data.</text>
</comment>
<keyword evidence="6" id="KW-0472">Membrane</keyword>
<dbReference type="InterPro" id="IPR050482">
    <property type="entry name" value="Sensor_HK_TwoCompSys"/>
</dbReference>
<dbReference type="CDD" id="cd16917">
    <property type="entry name" value="HATPase_UhpB-NarQ-NarX-like"/>
    <property type="match status" value="1"/>
</dbReference>
<dbReference type="RefSeq" id="WP_248941182.1">
    <property type="nucleotide sequence ID" value="NZ_JAKIKS010000063.1"/>
</dbReference>
<dbReference type="InterPro" id="IPR036890">
    <property type="entry name" value="HATPase_C_sf"/>
</dbReference>
<feature type="domain" description="Histidine kinase" evidence="7">
    <location>
        <begin position="291"/>
        <end position="487"/>
    </location>
</feature>
<name>A0ABT0LDS8_9GAMM</name>
<dbReference type="EC" id="2.7.13.3" evidence="2"/>
<keyword evidence="9" id="KW-1185">Reference proteome</keyword>
<dbReference type="EMBL" id="JAKIKS010000063">
    <property type="protein sequence ID" value="MCL1125848.1"/>
    <property type="molecule type" value="Genomic_DNA"/>
</dbReference>
<keyword evidence="8" id="KW-0067">ATP-binding</keyword>
<dbReference type="Pfam" id="PF02518">
    <property type="entry name" value="HATPase_c"/>
    <property type="match status" value="1"/>
</dbReference>
<evidence type="ECO:0000256" key="4">
    <source>
        <dbReference type="ARBA" id="ARBA00022777"/>
    </source>
</evidence>
<evidence type="ECO:0000256" key="6">
    <source>
        <dbReference type="SAM" id="Phobius"/>
    </source>
</evidence>
<dbReference type="Proteomes" id="UP001203423">
    <property type="component" value="Unassembled WGS sequence"/>
</dbReference>
<evidence type="ECO:0000313" key="9">
    <source>
        <dbReference type="Proteomes" id="UP001203423"/>
    </source>
</evidence>
<keyword evidence="8" id="KW-0547">Nucleotide-binding</keyword>
<sequence>MEKIKKTTLNAVEKDIRFSIVLATLTVFVISLMGYLSVYNDYLNHLSDHNKLELDSALSTYSSSLQHRIGIIVSSTEFMEFIRSGAYSRQQLSAQMIEVFSRQPQNEIVGWNIDNNEGVSIFSLGTVTKDHAIFPLCYLGDTLYAEYGQCQGSLFIYLSEDMVINKLMKIDPSIVICRDCHEKILTVMSPSVFGVKYFVDLPITIKFDDHIYHFILFLCILFSSLFVVGWLARRKVRKTLQLQIINPLLGISKLHYSSDYGDSTVQEIMDIRYRQELHVAKAVVEAERDRKLANEIHDMFGSILLLLRWKVEILQEDNSAYAVDEALIKIDEMINLTQNIIESLRPETLDTLGLSASLQHLVDDWALKNDQCRYVLVIEILESEVINDAVEFAIYRILQEALTNIDKHAIATEVNIDIMVIDYKNSKNISMTIADNGVGIVESHISTLKGLGLSSMKERAVLLGGEFEINSASVTGTVIKVSIPLNQIK</sequence>
<accession>A0ABT0LDS8</accession>
<evidence type="ECO:0000256" key="1">
    <source>
        <dbReference type="ARBA" id="ARBA00000085"/>
    </source>
</evidence>
<comment type="catalytic activity">
    <reaction evidence="1">
        <text>ATP + protein L-histidine = ADP + protein N-phospho-L-histidine.</text>
        <dbReference type="EC" id="2.7.13.3"/>
    </reaction>
</comment>
<dbReference type="InterPro" id="IPR004358">
    <property type="entry name" value="Sig_transdc_His_kin-like_C"/>
</dbReference>
<keyword evidence="5" id="KW-0902">Two-component regulatory system</keyword>
<keyword evidence="3" id="KW-0808">Transferase</keyword>
<feature type="transmembrane region" description="Helical" evidence="6">
    <location>
        <begin position="211"/>
        <end position="232"/>
    </location>
</feature>
<dbReference type="SMART" id="SM00387">
    <property type="entry name" value="HATPase_c"/>
    <property type="match status" value="1"/>
</dbReference>
<protein>
    <recommendedName>
        <fullName evidence="2">histidine kinase</fullName>
        <ecNumber evidence="2">2.7.13.3</ecNumber>
    </recommendedName>
</protein>
<dbReference type="PANTHER" id="PTHR24421">
    <property type="entry name" value="NITRATE/NITRITE SENSOR PROTEIN NARX-RELATED"/>
    <property type="match status" value="1"/>
</dbReference>
<dbReference type="PRINTS" id="PR00344">
    <property type="entry name" value="BCTRLSENSOR"/>
</dbReference>
<keyword evidence="6" id="KW-1133">Transmembrane helix</keyword>
<dbReference type="InterPro" id="IPR005467">
    <property type="entry name" value="His_kinase_dom"/>
</dbReference>
<keyword evidence="6" id="KW-0812">Transmembrane</keyword>
<dbReference type="GO" id="GO:0005524">
    <property type="term" value="F:ATP binding"/>
    <property type="evidence" value="ECO:0007669"/>
    <property type="project" value="UniProtKB-KW"/>
</dbReference>
<evidence type="ECO:0000313" key="8">
    <source>
        <dbReference type="EMBL" id="MCL1125848.1"/>
    </source>
</evidence>
<proteinExistence type="predicted"/>
<dbReference type="PANTHER" id="PTHR24421:SF10">
    <property type="entry name" value="NITRATE_NITRITE SENSOR PROTEIN NARQ"/>
    <property type="match status" value="1"/>
</dbReference>
<evidence type="ECO:0000256" key="2">
    <source>
        <dbReference type="ARBA" id="ARBA00012438"/>
    </source>
</evidence>
<evidence type="ECO:0000256" key="3">
    <source>
        <dbReference type="ARBA" id="ARBA00022679"/>
    </source>
</evidence>